<dbReference type="Proteomes" id="UP000273001">
    <property type="component" value="Chromosome"/>
</dbReference>
<dbReference type="RefSeq" id="WP_120204803.1">
    <property type="nucleotide sequence ID" value="NZ_CP032514.1"/>
</dbReference>
<organism evidence="1 2">
    <name type="scientific">Actinomyces lilanjuaniae</name>
    <dbReference type="NCBI Taxonomy" id="2321394"/>
    <lineage>
        <taxon>Bacteria</taxon>
        <taxon>Bacillati</taxon>
        <taxon>Actinomycetota</taxon>
        <taxon>Actinomycetes</taxon>
        <taxon>Actinomycetales</taxon>
        <taxon>Actinomycetaceae</taxon>
        <taxon>Actinomyces</taxon>
    </lineage>
</organism>
<dbReference type="EMBL" id="CP032514">
    <property type="protein sequence ID" value="AYD90096.1"/>
    <property type="molecule type" value="Genomic_DNA"/>
</dbReference>
<sequence length="171" mass="17384">MTIYESDGTEAQTLEGTYSPQAVSVLSAPLDAQSLAEAYAASAHSSSVRYAFGPDEPVETVVSTSDCSVTANRTQLEIPDRSPGEACFISVLGALRGEALLVQVGQPSTSTTATGDAVVAYSLSDGAALWQVRGTMVGLAAPRSGEADGRLLVAQTGSSRVDLAVVSVAGS</sequence>
<keyword evidence="2" id="KW-1185">Reference proteome</keyword>
<reference evidence="1 2" key="1">
    <citation type="submission" date="2018-09" db="EMBL/GenBank/DDBJ databases">
        <authorList>
            <person name="Li J."/>
        </authorList>
    </citation>
    <scope>NUCLEOTIDE SEQUENCE [LARGE SCALE GENOMIC DNA]</scope>
    <source>
        <strain evidence="1 2">2129</strain>
    </source>
</reference>
<gene>
    <name evidence="1" type="ORF">D5R93_08955</name>
</gene>
<evidence type="ECO:0000313" key="2">
    <source>
        <dbReference type="Proteomes" id="UP000273001"/>
    </source>
</evidence>
<accession>A0ABM6Z3Z5</accession>
<protein>
    <submittedName>
        <fullName evidence="1">Uncharacterized protein</fullName>
    </submittedName>
</protein>
<name>A0ABM6Z3Z5_9ACTO</name>
<proteinExistence type="predicted"/>
<evidence type="ECO:0000313" key="1">
    <source>
        <dbReference type="EMBL" id="AYD90096.1"/>
    </source>
</evidence>